<evidence type="ECO:0000256" key="1">
    <source>
        <dbReference type="SAM" id="MobiDB-lite"/>
    </source>
</evidence>
<feature type="domain" description="VOC" evidence="2">
    <location>
        <begin position="4"/>
        <end position="128"/>
    </location>
</feature>
<protein>
    <submittedName>
        <fullName evidence="3">Fosmidomycin resistance protein</fullName>
    </submittedName>
</protein>
<dbReference type="CDD" id="cd06587">
    <property type="entry name" value="VOC"/>
    <property type="match status" value="1"/>
</dbReference>
<dbReference type="EMBL" id="BNAL01000009">
    <property type="protein sequence ID" value="GHG00379.1"/>
    <property type="molecule type" value="Genomic_DNA"/>
</dbReference>
<dbReference type="Proteomes" id="UP000632154">
    <property type="component" value="Unassembled WGS sequence"/>
</dbReference>
<sequence>MITGLYETHIKVADLERSMRFYGEVLGLELGLRDPQRPIAFYWVGERNQAMLGLWETAAGEAVRPQHFAFACSLDDVLHAPDWLKERGLTGRNFLDDGTEIPLVHAWMPAISYYFRDPDGHSLEFMAPLEGTPLPELGMVPLHTWQQAQKTASTPAAPQPDHLRQVEL</sequence>
<dbReference type="InterPro" id="IPR029068">
    <property type="entry name" value="Glyas_Bleomycin-R_OHBP_Dase"/>
</dbReference>
<dbReference type="RefSeq" id="WP_189642634.1">
    <property type="nucleotide sequence ID" value="NZ_BNAL01000009.1"/>
</dbReference>
<dbReference type="InterPro" id="IPR050383">
    <property type="entry name" value="GlyoxalaseI/FosfomycinResist"/>
</dbReference>
<dbReference type="Gene3D" id="3.10.180.10">
    <property type="entry name" value="2,3-Dihydroxybiphenyl 1,2-Dioxygenase, domain 1"/>
    <property type="match status" value="1"/>
</dbReference>
<feature type="region of interest" description="Disordered" evidence="1">
    <location>
        <begin position="147"/>
        <end position="168"/>
    </location>
</feature>
<proteinExistence type="predicted"/>
<dbReference type="PANTHER" id="PTHR21366">
    <property type="entry name" value="GLYOXALASE FAMILY PROTEIN"/>
    <property type="match status" value="1"/>
</dbReference>
<name>A0ABQ3K1Z4_9DEIO</name>
<reference evidence="4" key="1">
    <citation type="journal article" date="2019" name="Int. J. Syst. Evol. Microbiol.">
        <title>The Global Catalogue of Microorganisms (GCM) 10K type strain sequencing project: providing services to taxonomists for standard genome sequencing and annotation.</title>
        <authorList>
            <consortium name="The Broad Institute Genomics Platform"/>
            <consortium name="The Broad Institute Genome Sequencing Center for Infectious Disease"/>
            <person name="Wu L."/>
            <person name="Ma J."/>
        </authorList>
    </citation>
    <scope>NUCLEOTIDE SEQUENCE [LARGE SCALE GENOMIC DNA]</scope>
    <source>
        <strain evidence="4">CGMCC 1.18439</strain>
    </source>
</reference>
<dbReference type="InterPro" id="IPR004360">
    <property type="entry name" value="Glyas_Fos-R_dOase_dom"/>
</dbReference>
<comment type="caution">
    <text evidence="3">The sequence shown here is derived from an EMBL/GenBank/DDBJ whole genome shotgun (WGS) entry which is preliminary data.</text>
</comment>
<dbReference type="SUPFAM" id="SSF54593">
    <property type="entry name" value="Glyoxalase/Bleomycin resistance protein/Dihydroxybiphenyl dioxygenase"/>
    <property type="match status" value="1"/>
</dbReference>
<dbReference type="PANTHER" id="PTHR21366:SF31">
    <property type="entry name" value="METALLOTHIOL TRANSFERASE FOSB"/>
    <property type="match status" value="1"/>
</dbReference>
<feature type="compositionally biased region" description="Polar residues" evidence="1">
    <location>
        <begin position="147"/>
        <end position="156"/>
    </location>
</feature>
<organism evidence="3 4">
    <name type="scientific">Deinococcus piscis</name>
    <dbReference type="NCBI Taxonomy" id="394230"/>
    <lineage>
        <taxon>Bacteria</taxon>
        <taxon>Thermotogati</taxon>
        <taxon>Deinococcota</taxon>
        <taxon>Deinococci</taxon>
        <taxon>Deinococcales</taxon>
        <taxon>Deinococcaceae</taxon>
        <taxon>Deinococcus</taxon>
    </lineage>
</organism>
<keyword evidence="4" id="KW-1185">Reference proteome</keyword>
<evidence type="ECO:0000313" key="4">
    <source>
        <dbReference type="Proteomes" id="UP000632154"/>
    </source>
</evidence>
<gene>
    <name evidence="3" type="ORF">GCM10017783_10650</name>
</gene>
<accession>A0ABQ3K1Z4</accession>
<dbReference type="Pfam" id="PF00903">
    <property type="entry name" value="Glyoxalase"/>
    <property type="match status" value="1"/>
</dbReference>
<evidence type="ECO:0000259" key="2">
    <source>
        <dbReference type="PROSITE" id="PS51819"/>
    </source>
</evidence>
<evidence type="ECO:0000313" key="3">
    <source>
        <dbReference type="EMBL" id="GHG00379.1"/>
    </source>
</evidence>
<dbReference type="InterPro" id="IPR037523">
    <property type="entry name" value="VOC_core"/>
</dbReference>
<dbReference type="PROSITE" id="PS51819">
    <property type="entry name" value="VOC"/>
    <property type="match status" value="1"/>
</dbReference>